<accession>Q8E9W3</accession>
<dbReference type="PaxDb" id="211586-SO_4149"/>
<dbReference type="InterPro" id="IPR040853">
    <property type="entry name" value="RapA2_cadherin-like"/>
</dbReference>
<evidence type="ECO:0000256" key="1">
    <source>
        <dbReference type="SAM" id="MobiDB-lite"/>
    </source>
</evidence>
<evidence type="ECO:0000259" key="2">
    <source>
        <dbReference type="PROSITE" id="PS50268"/>
    </source>
</evidence>
<dbReference type="InterPro" id="IPR041690">
    <property type="entry name" value="Cadherin_5"/>
</dbReference>
<sequence length="5020" mass="522586">MSPKKPLTLSTAKRKSRISAKLAKKSEIAAKKLDKDVAKLKVKEFREGEVQSTATPDIVASKSWRLPSHAATQLVNTEESTEQKPDSQSATVDIDNRHLTAQSASSSTDSEKTLSELPQQADETQTKNAPKFQDYGSSESTHLGQGPHFDDTQLPLVTLSQLPEIGHVKQQIEPAALTVSMARTTLTQIVRPQIISTEQHNPLTIDEQAGHQSVKEDAPVASASGKLHAHGGTVTPLQWTVAVNQGQFGRLDIDPTTGEWHYQLDNNALSTDALAEGEHQTEQFTITVSSPNGEQVNTVIIIDVEGSNDLPQILGSHLASINAADSLPAVTGQLHSIDPDHNDAVSWAVLDGQGQYGQLSINPLTGQWQYQLNTHATATLALVSGQQVTETFTVTATDQSGHPVSQQVSIQVNGADNVAIIQGEIIGLVTEDTQANNGQLTVSGQLSIQDPDRDQTHFSAGSLQGQYGYLTIDVNGHWIYSADNSLATVQSLKSGEHLTDTFTIHSADGTAQNITVTINGTDDKAEISGTTSASLTEDDNIHQGMLRANGNLAITDNDHEPHLFTATEQYGQFGTLIIDELGHWTYTADNSQTAIQALKTGESITDTLVVQTQDGTQQTISISIHGTDDHSVIMGTSVMRVFEDKRLSQGQLHTDGQLWVSNPDTGRAGFAAEQLQGQFGILSINTHGHWTYTADNNNPSIQALKHGESLTETLFVQALDGTTQKIAILIKGADDKAIIGGTDTATLVEDQSPQHGQLQAHGTLTITDPDAGQAQFTALTDVAGSNGYGHFSLDSSGVWTYNADNTQTAVQQLKTGESLTDTLTVTSADRTSHTVTVTIQGCNDAPVLVGQTQSVTEDGTQLSGKMIATDVDAGDTQTFSLVNAIDGFTLNADGSYNFDPSHASYQHLTAGQTQDVVIAITVTDSTGATSYQNLTISVTGANDGAVIGGVNIGAVSEDNTLTASGKLTISDVDSTQAGFIAQNNLAATHGCFTLSASGDWTYALDNSNAAVQALKTGESLTDTVTINSIDGTQHTIAVTINGSNDGAIIAGVDTATATEDANVIAGNIEACGQLTISDPDAGQSHFTAQTDVAGSSGYGQFSLNSTGAWTYSADNTQAAIQQLKAGDSLTDTLTITSADGTIHTLTVTIQGTNDAPVLAAQSQAVTEDGTQLSGHMVATDADAGDNLSFSIAQPVDGFTLNADGSYSFDPSHASYQHLAAGQTQTITIPVTVTDVAGATSTRDLVIKLNGSNDGAVITGTDVAAVTEDQTAGSGHFLQVTGTLTVADVDAGEAVFQATSTKSQLGDFILHSDGSWMYQADNTNTAVQALKAGQQTTDSFTVLSTDGTAHTITITITGSNDAPTVAHALTTTTATEDSAFSFSIPTGTFADIDAGDTLTLSAGSLPAWLHFDAATGTFSGTPTNGDVGTMQVTITATDANGAQVSTTFALTVANTNDAPTLNPIATVHATEDGAQVTGQFTATDPDSGDTLIYSIAQPVNGFTLNADGSYSFDPSHTSYQQLAAGQTQDVLIPITVTDSAGATSTQNLTITVTGSNDGAVISGTDSGSVIEDQQVSATHILSCGGKLAVTDVDTGEATFAVQHGTGANGYGSFVLGPSGTWTYSADNTQAAIQQLKAGETLTDTFTVSSTDGTTHTVTVTIQGSNDAPVLAAQTKAVTEDGALLTGKMVATDADAGDTQVFSTAQTVDGFTLNADGSYKFDPSHASYQHLAAGQTQDMVIPVTVTDNAGATSTQNLTITVTGTNDAAVVSGRVANAVNEDGVVSTGGLLRASGLLTVVDPDAGEAVFVAQTGVAGAGHYGSFSIDASGHYSYTADNSQTAIQQLKAGETLADRFTVTTADGTQQVVTITIKGAEDRPVLQAQTHAVTEDGARLTGQMLATDVDAGDTQRFSVAHPVAGFVLNPDGSFSFNPAHASYQHLAAGQTQDIVIPVTVIDSAGGVSTQNLTITVTGVNDRAVISGVSNGRITEDQGVSATHTLSCGGKLDVTDVDTGEAAFAVQHGAGANGYGNFVLDPSGNWTYSADNTQSAIQQLKAGETLTGTFTVSSTDGTTHTVTVTIQGTNDAPVLAAQTQAVTEDGTLLQGRMVATDVDANDTKTFSSAQSVDGFTLNADGSYSFDPSHASYQHLAAGQTQTLTIPVTVTDSEGATSTQNLTIRLTGTNDAPHISGADVGRVVEDQTLSVSGKLAISDADDGQAHFIAQTATTGSYGSLTIGEDGQWQYQLDNTKPEVQALKSTETATDTFTVHSADGSSHNITITIQGQRDNVVIGGVDVGVVKEDVSAVTGGHLVATGESAEFVPLQQHTTLGNFAMDASGAWTYTLDNSHASTQALKAGETATDTVSITHTDGTTHTVTITVMGTNDAPVLTAQSQAVTEDSTLLTGQITASDVDRGDTQIFSLAHAVDGFTLNTDGRYSFDPAHGSYQHLATGQTQTLTIPIIVTDSVGASSTANLTITLTGTNDGATIGGVSTGTASEDSTLLTTGQLTIADADDGEAHFVAQPHIQGLHGSFSLSEDGQWRYSADSSQAAVQQLKAGDSLSEHFTVHSADGTAHTVTVTLQGTNDAPVLQAQHQSVSEDASLLQGQMVASDVDHGDTQTFSIAQAVDGFTLNADGSYSFDPSNAAYQHLTAGQTEDLVIPVTVTDSAGASHTQNLTITITGTNDGAVIGGAFTGAVTEDQSVQSGQLQASGQLTITDADSGESHFIPQTDVLGSDGLGRFSLDAQGQWSYSADNSQKAIQQLAAGATLNDSFTVQGADGAQHTVTVTLTGTNDAPQFHLQVAPDYHPEVESSDVLPLVINNIGSSRIAQYLDIQQILQGQAPIGAYANTCVTVSLGGLALIGPDGQAAQVFAAGQEFKLQTLVDWQQQGPGHEFRVFGPKGTTELDLSLHDAGDPNHITGPHGQASLYVNQVMIWPPFHAWQASAGSGTGTATDSGLLTATEGGPALSGQFHASDIDVGDTLAFSLGHPVDGFTLNADDSYSFDPAHPSYQHLAAGQRETLSIPITVTDSAGASTTQTLSILLRGANDAATFGGVETGATQEDRSDALSGQLTVADADDGEAHFIAQSGTAGSYGQFSLDENGQWHYQIDNSKPEVQALRDGQNVTDSFTVRSADGTAHTVNISIAGKNDSAVITGEDHQTLTEDQNVSGGQLIAHGQLHASTPDAGGDQFTPLSDLAGKFGHLSLGADGSWVYKADNNSPAVQALHAGQSATESFTVHSVDGTAHTLSLSIQGADEPRHDIWSSIVSTIKSNWAPYNLIGHAIDAGDVGALGSMRLAFTSGNPSVVDANGHVLASGSSLGAFGHDISMGQVVDLLKSHPGARLVLDGNVGGSSGFYLHDSGDVMELHFRGLSHYNQANSPMGQLPIDGLPTPLSAAGTVPDVSDLTISVTDISVDHASQLQTSGQLNISDADAGENHFNAQKDVAGTYGSFSIDASGHWVYSVDNGQAAVQNLQAGAQLTDSFMVTSADGSSHVISVAVYGKNDAPVLFAQSQSVSEDGALLSGQMHASDVDAGDTLSFRIDQAVAGFTLNADGSYSFDPSNAAYQHLAAGQTQTLVIPVFVTDHMGASSVQDLTITLTGANDGPQVLHATAATAGDLGAVNEDTPRVFTEAELLQAVGATDPDDGGSLHIVAGSLTSSHGTFTGDAAHGFTFTPTANFSGQDIDLQFSVTDGSATREAHVQLDITPVADAPLRVTAPTITTDFDSISLPGVGWTQTDPSPTGWHTDESSGVEIGQERLYGGSGNNQILSLTASWGSNIYRELPTQAGEAVHLGFDLSARPGFAVTPLEVLWEGKVIDTITPVAGSYSMLHHDYDLLANGSNSRLELRASGQGEARVLIDNIQIGPPEHVLLGDHDTLLKPYLGFQLADTDGSETLSYGIHGLPVGFTLTDGTHSAIVSSAGQVIETAGWNQDTLAVRAPQGFQGTVSIQVTAHAEEGSNHQTANAADLTLELRLVPVSHAAVISGENAITLTEDQQVDALGFLEHFGQLNVSDPDAGEAKFVAQNAVNTQYGRYTIGGDGYWLYEADNKLPAIQQLKTGESLTDSFTVHSIDGTPQTITVTIQGQDDVAAFVPQAQAAQVDSADVYTQISVQLLDSQHREFEFMGEVLLANTDPRNYIDAEMSFTNTGVALRAPDGSLSKVYHAEGGMTTVPVMDLRAWHNKGQGYEVVLVDATGMPVNVFPHDAGDPDKLSGFNQYVTGFSGPFNAAVVLYPDMQAASSGGAVQGGAFVPAIAPLLYDAAHVLEDNGQQISGFIEVQDADKGQSSMQAMTDHHAAHGTFSIDVNGDWVYQLDSRRPDVQALKAGETLLETITVHSADGTPHEVNITIHGQNDGAVISGADTGQLVEDQNVSAASTLEAHGQLTVTDADAGEAAFVAQNAVATQFGHISIDASGAWRYEVDNNKADVQALKAGESLTEHLTVSSVDGTTHVLTVTVQGSNDAPVLQAQSQSVTEDGSLLRGQMVAQDADHGDVLRFTTHAAVGGFALNADGSYSFDPSHHDYQGLTAGQVRDIDIPIVVTDSAGASSIQMLSIHITGRNDSTFIYGVDSGNVQAGVHPQTSGDLHASDDDAGQSGFQAGTVKGSFGSLSIDAQGHWTYQVDGHDSFVQHLLPNSYITEQLTVHSVDGTAHDIEIEVSGAPAGSQLSAPADSANVQHVALPQVWGAVQGQPVAGHDVFAGILAAVRAGGYQYQGLADELDKGSLAAVGNMDLSITGVHAQVVDKFGQVVQSISPTAENAATLHMSDVLLWHAQGHSIIATSDSGFDSTRMWLHNTGDMHNIQVILPNGTGFNGWVGEYSLGELSLSPAIAYPAPPASDEQDDEPIQILNFNEVIRNEDSMQSMTAAGVKAGDEAVIGNNDYPLPLNAATEYKGNLNELSLSSSHGTSGTTPLTTTDAHFAAQASPVDHYLQMLGLSPTAVNLSPSVPVELLPSLSSSDHFNDIDAPMYAIPEVNHFENPLLDNDKEQHKDRHFDLFDVTELHTNPNDDDLLHSALNDMHNQM</sequence>
<dbReference type="GO" id="GO:0007156">
    <property type="term" value="P:homophilic cell adhesion via plasma membrane adhesion molecules"/>
    <property type="evidence" value="ECO:0007669"/>
    <property type="project" value="InterPro"/>
</dbReference>
<feature type="compositionally biased region" description="Polar residues" evidence="1">
    <location>
        <begin position="116"/>
        <end position="128"/>
    </location>
</feature>
<dbReference type="PATRIC" id="fig|211586.12.peg.4011"/>
<dbReference type="eggNOG" id="COG2911">
    <property type="taxonomic scope" value="Bacteria"/>
</dbReference>
<reference evidence="3 4" key="4">
    <citation type="journal article" date="2011" name="BMC Genomics">
        <title>Genome-wide protein localization prediction strategies for gram negative bacteria.</title>
        <authorList>
            <person name="Romine M.F."/>
        </authorList>
    </citation>
    <scope>NUCLEOTIDE SEQUENCE [LARGE SCALE GENOMIC DNA]</scope>
    <source>
        <strain evidence="4">ATCC 700550 / JCM 31522 / CIP 106686 / LMG 19005 / NCIMB 14063 / MR-1</strain>
    </source>
</reference>
<dbReference type="GO" id="GO:0005509">
    <property type="term" value="F:calcium ion binding"/>
    <property type="evidence" value="ECO:0007669"/>
    <property type="project" value="InterPro"/>
</dbReference>
<feature type="region of interest" description="Disordered" evidence="1">
    <location>
        <begin position="45"/>
        <end position="152"/>
    </location>
</feature>
<reference evidence="3 4" key="3">
    <citation type="journal article" date="2008" name="Appl. Environ. Microbiol.">
        <title>Identification of mobile elements and pseudogenes in the Shewanella oneidensis MR-1 genome.</title>
        <authorList>
            <person name="Romine M.F."/>
            <person name="Carlson T.S."/>
            <person name="Norbeck A.D."/>
            <person name="McCue L.A."/>
            <person name="Lipton M.S."/>
        </authorList>
    </citation>
    <scope>NUCLEOTIDE SEQUENCE [LARGE SCALE GENOMIC DNA]</scope>
    <source>
        <strain evidence="4">ATCC 700550 / JCM 31522 / CIP 106686 / LMG 19005 / NCIMB 14063 / MR-1</strain>
    </source>
</reference>
<organism evidence="3 4">
    <name type="scientific">Shewanella oneidensis (strain ATCC 700550 / JCM 31522 / CIP 106686 / LMG 19005 / NCIMB 14063 / MR-1)</name>
    <dbReference type="NCBI Taxonomy" id="211586"/>
    <lineage>
        <taxon>Bacteria</taxon>
        <taxon>Pseudomonadati</taxon>
        <taxon>Pseudomonadota</taxon>
        <taxon>Gammaproteobacteria</taxon>
        <taxon>Alteromonadales</taxon>
        <taxon>Shewanellaceae</taxon>
        <taxon>Shewanella</taxon>
    </lineage>
</organism>
<dbReference type="NCBIfam" id="NF012211">
    <property type="entry name" value="tand_rpt_95"/>
    <property type="match status" value="1"/>
</dbReference>
<dbReference type="Gene3D" id="2.60.40.10">
    <property type="entry name" value="Immunoglobulins"/>
    <property type="match status" value="25"/>
</dbReference>
<dbReference type="NCBIfam" id="TIGR01965">
    <property type="entry name" value="VCBS_repeat"/>
    <property type="match status" value="34"/>
</dbReference>
<feature type="compositionally biased region" description="Polar residues" evidence="1">
    <location>
        <begin position="99"/>
        <end position="108"/>
    </location>
</feature>
<dbReference type="FunFam" id="2.60.40.10:FF:002025">
    <property type="match status" value="7"/>
</dbReference>
<dbReference type="PROSITE" id="PS50268">
    <property type="entry name" value="CADHERIN_2"/>
    <property type="match status" value="1"/>
</dbReference>
<dbReference type="Pfam" id="PF05345">
    <property type="entry name" value="He_PIG"/>
    <property type="match status" value="1"/>
</dbReference>
<dbReference type="Proteomes" id="UP000008186">
    <property type="component" value="Chromosome"/>
</dbReference>
<dbReference type="InterPro" id="IPR013783">
    <property type="entry name" value="Ig-like_fold"/>
</dbReference>
<dbReference type="HOGENOM" id="CLU_223341_0_0_6"/>
<evidence type="ECO:0000313" key="3">
    <source>
        <dbReference type="EMBL" id="AAN57122.1"/>
    </source>
</evidence>
<dbReference type="PANTHER" id="PTHR14139:SF2">
    <property type="entry name" value="CALSYNTENIN-1"/>
    <property type="match status" value="1"/>
</dbReference>
<evidence type="ECO:0000313" key="4">
    <source>
        <dbReference type="Proteomes" id="UP000008186"/>
    </source>
</evidence>
<dbReference type="SMART" id="SM00736">
    <property type="entry name" value="CADG"/>
    <property type="match status" value="4"/>
</dbReference>
<dbReference type="SUPFAM" id="SSF49313">
    <property type="entry name" value="Cadherin-like"/>
    <property type="match status" value="1"/>
</dbReference>
<dbReference type="EMBL" id="AE014299">
    <property type="protein sequence ID" value="AAN57122.1"/>
    <property type="molecule type" value="Genomic_DNA"/>
</dbReference>
<feature type="domain" description="Cadherin" evidence="2">
    <location>
        <begin position="1472"/>
        <end position="1561"/>
    </location>
</feature>
<protein>
    <submittedName>
        <fullName evidence="3">Secreted VCBS domain protein</fullName>
    </submittedName>
</protein>
<reference evidence="3 4" key="1">
    <citation type="journal article" date="2002" name="Nat. Biotechnol.">
        <title>Genome sequence of the dissimilatory metal ion-reducing bacterium Shewanella oneidensis.</title>
        <authorList>
            <person name="Heidelberg J.F."/>
            <person name="Paulsen I.T."/>
            <person name="Nelson K.E."/>
            <person name="Gaidos E.J."/>
            <person name="Nelson W.C."/>
            <person name="Read T.D."/>
            <person name="Eisen J.A."/>
            <person name="Seshadri R."/>
            <person name="Ward N."/>
            <person name="Methe B."/>
            <person name="Clayton R.A."/>
            <person name="Meyer T."/>
            <person name="Tsapin A."/>
            <person name="Scott J."/>
            <person name="Beanan M."/>
            <person name="Brinkac L."/>
            <person name="Daugherty S."/>
            <person name="DeBoy R.T."/>
            <person name="Dodson R.J."/>
            <person name="Durkin A.S."/>
            <person name="Haft D.H."/>
            <person name="Kolonay J.F."/>
            <person name="Madupu R."/>
            <person name="Peterson J.D."/>
            <person name="Umayam L.A."/>
            <person name="White O."/>
            <person name="Wolf A.M."/>
            <person name="Vamathevan J."/>
            <person name="Weidman J."/>
            <person name="Impraim M."/>
            <person name="Lee K."/>
            <person name="Berry K."/>
            <person name="Lee C."/>
            <person name="Mueller J."/>
            <person name="Khouri H."/>
            <person name="Gill J."/>
            <person name="Utterback T.R."/>
            <person name="McDonald L.A."/>
            <person name="Feldblyum T.V."/>
            <person name="Smith H.O."/>
            <person name="Venter J.C."/>
            <person name="Nealson K.H."/>
            <person name="Fraser C.M."/>
        </authorList>
    </citation>
    <scope>NUCLEOTIDE SEQUENCE [LARGE SCALE GENOMIC DNA]</scope>
    <source>
        <strain evidence="4">ATCC 700550 / JCM 31522 / CIP 106686 / LMG 19005 / NCIMB 14063 / MR-1</strain>
    </source>
</reference>
<dbReference type="InterPro" id="IPR002126">
    <property type="entry name" value="Cadherin-like_dom"/>
</dbReference>
<name>Q8E9W3_SHEON</name>
<keyword evidence="4" id="KW-1185">Reference proteome</keyword>
<dbReference type="InterPro" id="IPR006644">
    <property type="entry name" value="Cadg"/>
</dbReference>
<reference evidence="3 4" key="2">
    <citation type="journal article" date="2005" name="Proteomics">
        <title>Global detection and characterization of hypothetical proteins in Shewanella oneidensis MR-1 using LC-MS based proteomics.</title>
        <authorList>
            <person name="Elias D.A."/>
            <person name="Monroe M.E."/>
            <person name="Marshall M.J."/>
            <person name="Romine M.F."/>
            <person name="Belieav A.S."/>
            <person name="Fredrickson J.K."/>
            <person name="Anderson G.A."/>
            <person name="Smith R.D."/>
            <person name="Lipton M.S."/>
        </authorList>
    </citation>
    <scope>NUCLEOTIDE SEQUENCE [LARGE SCALE GENOMIC DNA]</scope>
    <source>
        <strain evidence="4">ATCC 700550 / JCM 31522 / CIP 106686 / LMG 19005 / NCIMB 14063 / MR-1</strain>
    </source>
</reference>
<dbReference type="BioCyc" id="SONE211586:G1GMP-3831-MONOMER"/>
<dbReference type="InterPro" id="IPR010221">
    <property type="entry name" value="VCBS_dom"/>
</dbReference>
<gene>
    <name evidence="3" type="ordered locus">SO_4149</name>
</gene>
<dbReference type="PANTHER" id="PTHR14139">
    <property type="entry name" value="CALSYNTENIN"/>
    <property type="match status" value="1"/>
</dbReference>
<dbReference type="InterPro" id="IPR015919">
    <property type="entry name" value="Cadherin-like_sf"/>
</dbReference>
<dbReference type="Pfam" id="PF17892">
    <property type="entry name" value="Cadherin_5"/>
    <property type="match status" value="1"/>
</dbReference>
<dbReference type="OrthoDB" id="5904383at2"/>
<dbReference type="FunFam" id="2.60.40.10:FF:003783">
    <property type="match status" value="2"/>
</dbReference>
<dbReference type="STRING" id="211586.SO_4149"/>
<dbReference type="SMART" id="SM00112">
    <property type="entry name" value="CA"/>
    <property type="match status" value="10"/>
</dbReference>
<dbReference type="Pfam" id="PF17803">
    <property type="entry name" value="Cadherin_4"/>
    <property type="match status" value="21"/>
</dbReference>
<dbReference type="KEGG" id="son:SO_4149"/>
<proteinExistence type="predicted"/>
<dbReference type="GO" id="GO:0016020">
    <property type="term" value="C:membrane"/>
    <property type="evidence" value="ECO:0007669"/>
    <property type="project" value="InterPro"/>
</dbReference>
<dbReference type="RefSeq" id="WP_011073846.1">
    <property type="nucleotide sequence ID" value="NC_004347.2"/>
</dbReference>
<dbReference type="FunFam" id="2.60.40.10:FF:002543">
    <property type="match status" value="1"/>
</dbReference>